<dbReference type="InterPro" id="IPR034187">
    <property type="entry name" value="Peptidases_S8_5"/>
</dbReference>
<keyword evidence="2" id="KW-0134">Cell wall</keyword>
<dbReference type="EMBL" id="DVLP01000235">
    <property type="protein sequence ID" value="HIT75467.1"/>
    <property type="molecule type" value="Genomic_DNA"/>
</dbReference>
<feature type="active site" description="Charge relay system" evidence="8 9">
    <location>
        <position position="208"/>
    </location>
</feature>
<dbReference type="InterPro" id="IPR015500">
    <property type="entry name" value="Peptidase_S8_subtilisin-rel"/>
</dbReference>
<dbReference type="InterPro" id="IPR010435">
    <property type="entry name" value="C5a/SBT2-like_Fn3"/>
</dbReference>
<evidence type="ECO:0000256" key="1">
    <source>
        <dbReference type="ARBA" id="ARBA00011073"/>
    </source>
</evidence>
<dbReference type="Gene3D" id="2.60.40.1710">
    <property type="entry name" value="Subtilisin-like superfamily"/>
    <property type="match status" value="1"/>
</dbReference>
<dbReference type="Pfam" id="PF02225">
    <property type="entry name" value="PA"/>
    <property type="match status" value="1"/>
</dbReference>
<evidence type="ECO:0000313" key="14">
    <source>
        <dbReference type="EMBL" id="HIT75467.1"/>
    </source>
</evidence>
<dbReference type="PANTHER" id="PTHR43806:SF66">
    <property type="entry name" value="SERIN ENDOPEPTIDASE"/>
    <property type="match status" value="1"/>
</dbReference>
<dbReference type="Pfam" id="PF04122">
    <property type="entry name" value="CW_binding_2"/>
    <property type="match status" value="3"/>
</dbReference>
<evidence type="ECO:0000256" key="8">
    <source>
        <dbReference type="PIRSR" id="PIRSR615500-1"/>
    </source>
</evidence>
<dbReference type="InterPro" id="IPR023828">
    <property type="entry name" value="Peptidase_S8_Ser-AS"/>
</dbReference>
<feature type="active site" description="Charge relay system" evidence="8 9">
    <location>
        <position position="532"/>
    </location>
</feature>
<name>A0A9D1KN64_9ACTN</name>
<comment type="caution">
    <text evidence="14">The sequence shown here is derived from an EMBL/GenBank/DDBJ whole genome shotgun (WGS) entry which is preliminary data.</text>
</comment>
<dbReference type="Gene3D" id="3.50.30.30">
    <property type="match status" value="1"/>
</dbReference>
<keyword evidence="3" id="KW-0964">Secreted</keyword>
<dbReference type="InterPro" id="IPR036852">
    <property type="entry name" value="Peptidase_S8/S53_dom_sf"/>
</dbReference>
<evidence type="ECO:0000256" key="2">
    <source>
        <dbReference type="ARBA" id="ARBA00022512"/>
    </source>
</evidence>
<dbReference type="Pfam" id="PF00082">
    <property type="entry name" value="Peptidase_S8"/>
    <property type="match status" value="1"/>
</dbReference>
<dbReference type="PRINTS" id="PR00723">
    <property type="entry name" value="SUBTILISIN"/>
</dbReference>
<accession>A0A9D1KN64</accession>
<dbReference type="PROSITE" id="PS00136">
    <property type="entry name" value="SUBTILASE_ASP"/>
    <property type="match status" value="1"/>
</dbReference>
<evidence type="ECO:0000256" key="3">
    <source>
        <dbReference type="ARBA" id="ARBA00022525"/>
    </source>
</evidence>
<dbReference type="PROSITE" id="PS51892">
    <property type="entry name" value="SUBTILASE"/>
    <property type="match status" value="1"/>
</dbReference>
<dbReference type="GO" id="GO:0006508">
    <property type="term" value="P:proteolysis"/>
    <property type="evidence" value="ECO:0007669"/>
    <property type="project" value="UniProtKB-KW"/>
</dbReference>
<proteinExistence type="inferred from homology"/>
<feature type="domain" description="Peptidase S8/S53" evidence="11">
    <location>
        <begin position="137"/>
        <end position="588"/>
    </location>
</feature>
<dbReference type="InterPro" id="IPR050131">
    <property type="entry name" value="Peptidase_S8_subtilisin-like"/>
</dbReference>
<keyword evidence="5" id="KW-0732">Signal</keyword>
<dbReference type="AlphaFoldDB" id="A0A9D1KN64"/>
<sequence length="1181" mass="122154">YGVVAPDGGTKIVDGSIEGLTAQPSAYFIQLAAPPVVKGGSADAVTSQTDAFLAHAASVGADLEVRQTYESVWSGLSVSGSRADVELAANSPDVVAVFPVHQIEAPELEQAPETSPMMEYAKGMTGVDEAHAMGYTGEGMRISIIDTGVDIDHPDFGGSGTPGDGITEDWETDQVQVGYDLVGDAYDASTPETDYPVPDVNPDDCQGHGSHVAGIAAGNGDEEAGGVVGVAPDAVIGAYRVFGCAGSTTADIMLSAMELSFEDDMDVVNMSIGSGWASWPQYPTAVASDSLVDAGIVVAASIGNEGASGTFSSGAPGVSEKAIGVASYDNAMVTQNAFTYGDDAVSVGYAPATGAPEPPTEGTESVVRLGDPGTPESRACTTGEPPEDGGIVKDVEGKVVLIERGVCSFHEKAANAQAAGAVGVVLANNVPGVINATVEGDPAITIPVVSIQQQAGNDLNAAIAANDEQIEMTWTDEVTSVESPTAGLISSFSSYGMTAELELKPDIGAPGGNIFSAYPLEKGGYASLGGTSMSSPHVAGTAALLLQARPELDTEDVRTVLQNSADPAMWFGDPSLGLLEPVHRQGAGMVDVDDAIQAATMVTPGKISLGETDAGPVTKNVQIRNTSDEPVTYALVNNTGTIATDGADYSPGYWTAATTVEAPETVTVAARSTASVEVTFTGPTMDEEMAVGLQYGGYLEFEPTGETGGDILRIPYAGYAGDYQDREVLLPGPYEDFDFPVLAVDTDGTGNYNVFPETGTGDEPVFSLVDHDDPAIIAEFGHQARTVELTAYQANADGSQGEEVGVVYTEDYLRRSEAPGDFLAFTWDGTFQGATVEDGKYLLEMTITKAQAFNDEGEAETVSWTGEPFTIEDAQEAPTSPIVSRIDGTDRYSTAAKISGANYDPGVDTVYIATGQTYPDALAGAARAGAEGVPVLLVKQDAVPAATRFELDRLDPGKVVLFGGPVAISNEVLFELDGLTDGDVRRVAGDDRYGTAAAISANIEPGIDTVYVATGEEFADALTGAARAGTDESAVLLTKADHLPNATAAELERLDPTNVVILGGPQAISDEVADLLATYGEVERRAGDNRYETAAEIAAEFPTGLDDVFVATGLDYPDALTGAALAGHLHSPVLLVQQDHIPNATLGELTRLGAEEIQILGGRLAISQGVEDSLGEIVYTP</sequence>
<dbReference type="Pfam" id="PF06280">
    <property type="entry name" value="fn3_5"/>
    <property type="match status" value="1"/>
</dbReference>
<feature type="domain" description="PA" evidence="12">
    <location>
        <begin position="376"/>
        <end position="459"/>
    </location>
</feature>
<dbReference type="PROSITE" id="PS00138">
    <property type="entry name" value="SUBTILASE_SER"/>
    <property type="match status" value="1"/>
</dbReference>
<evidence type="ECO:0000259" key="11">
    <source>
        <dbReference type="Pfam" id="PF00082"/>
    </source>
</evidence>
<protein>
    <submittedName>
        <fullName evidence="14">S8 family serine peptidase</fullName>
    </submittedName>
</protein>
<evidence type="ECO:0000256" key="5">
    <source>
        <dbReference type="ARBA" id="ARBA00022729"/>
    </source>
</evidence>
<feature type="domain" description="C5a peptidase/Subtilisin-like protease SBT2-like Fn3-like" evidence="13">
    <location>
        <begin position="607"/>
        <end position="716"/>
    </location>
</feature>
<gene>
    <name evidence="14" type="ORF">IAA98_07775</name>
</gene>
<dbReference type="GO" id="GO:0005615">
    <property type="term" value="C:extracellular space"/>
    <property type="evidence" value="ECO:0007669"/>
    <property type="project" value="TreeGrafter"/>
</dbReference>
<comment type="similarity">
    <text evidence="1 9 10">Belongs to the peptidase S8 family.</text>
</comment>
<evidence type="ECO:0000256" key="9">
    <source>
        <dbReference type="PROSITE-ProRule" id="PRU01240"/>
    </source>
</evidence>
<dbReference type="SUPFAM" id="SSF52743">
    <property type="entry name" value="Subtilisin-like"/>
    <property type="match status" value="1"/>
</dbReference>
<dbReference type="PROSITE" id="PS00137">
    <property type="entry name" value="SUBTILASE_HIS"/>
    <property type="match status" value="1"/>
</dbReference>
<evidence type="ECO:0000256" key="7">
    <source>
        <dbReference type="ARBA" id="ARBA00022825"/>
    </source>
</evidence>
<dbReference type="InterPro" id="IPR003137">
    <property type="entry name" value="PA_domain"/>
</dbReference>
<evidence type="ECO:0000256" key="10">
    <source>
        <dbReference type="RuleBase" id="RU003355"/>
    </source>
</evidence>
<dbReference type="GO" id="GO:0004252">
    <property type="term" value="F:serine-type endopeptidase activity"/>
    <property type="evidence" value="ECO:0007669"/>
    <property type="project" value="UniProtKB-UniRule"/>
</dbReference>
<dbReference type="InterPro" id="IPR000209">
    <property type="entry name" value="Peptidase_S8/S53_dom"/>
</dbReference>
<reference evidence="14" key="2">
    <citation type="journal article" date="2021" name="PeerJ">
        <title>Extensive microbial diversity within the chicken gut microbiome revealed by metagenomics and culture.</title>
        <authorList>
            <person name="Gilroy R."/>
            <person name="Ravi A."/>
            <person name="Getino M."/>
            <person name="Pursley I."/>
            <person name="Horton D.L."/>
            <person name="Alikhan N.F."/>
            <person name="Baker D."/>
            <person name="Gharbi K."/>
            <person name="Hall N."/>
            <person name="Watson M."/>
            <person name="Adriaenssens E.M."/>
            <person name="Foster-Nyarko E."/>
            <person name="Jarju S."/>
            <person name="Secka A."/>
            <person name="Antonio M."/>
            <person name="Oren A."/>
            <person name="Chaudhuri R.R."/>
            <person name="La Ragione R."/>
            <person name="Hildebrand F."/>
            <person name="Pallen M.J."/>
        </authorList>
    </citation>
    <scope>NUCLEOTIDE SEQUENCE</scope>
    <source>
        <strain evidence="14">ChiGjej1B1-24693</strain>
    </source>
</reference>
<evidence type="ECO:0000259" key="12">
    <source>
        <dbReference type="Pfam" id="PF02225"/>
    </source>
</evidence>
<keyword evidence="7 9" id="KW-0720">Serine protease</keyword>
<dbReference type="InterPro" id="IPR046450">
    <property type="entry name" value="PA_dom_sf"/>
</dbReference>
<dbReference type="PANTHER" id="PTHR43806">
    <property type="entry name" value="PEPTIDASE S8"/>
    <property type="match status" value="1"/>
</dbReference>
<keyword evidence="4 9" id="KW-0645">Protease</keyword>
<dbReference type="GO" id="GO:0016020">
    <property type="term" value="C:membrane"/>
    <property type="evidence" value="ECO:0007669"/>
    <property type="project" value="InterPro"/>
</dbReference>
<dbReference type="InterPro" id="IPR023827">
    <property type="entry name" value="Peptidase_S8_Asp-AS"/>
</dbReference>
<dbReference type="SUPFAM" id="SSF52025">
    <property type="entry name" value="PA domain"/>
    <property type="match status" value="1"/>
</dbReference>
<organism evidence="14 15">
    <name type="scientific">Candidatus Avipropionibacterium avicola</name>
    <dbReference type="NCBI Taxonomy" id="2840701"/>
    <lineage>
        <taxon>Bacteria</taxon>
        <taxon>Bacillati</taxon>
        <taxon>Actinomycetota</taxon>
        <taxon>Actinomycetes</taxon>
        <taxon>Propionibacteriales</taxon>
        <taxon>Propionibacteriaceae</taxon>
        <taxon>Propionibacteriaceae incertae sedis</taxon>
        <taxon>Candidatus Avipropionibacterium</taxon>
    </lineage>
</organism>
<evidence type="ECO:0000256" key="4">
    <source>
        <dbReference type="ARBA" id="ARBA00022670"/>
    </source>
</evidence>
<feature type="non-terminal residue" evidence="14">
    <location>
        <position position="1"/>
    </location>
</feature>
<keyword evidence="6 9" id="KW-0378">Hydrolase</keyword>
<dbReference type="CDD" id="cd07489">
    <property type="entry name" value="Peptidases_S8_5"/>
    <property type="match status" value="1"/>
</dbReference>
<dbReference type="Proteomes" id="UP000886842">
    <property type="component" value="Unassembled WGS sequence"/>
</dbReference>
<evidence type="ECO:0000313" key="15">
    <source>
        <dbReference type="Proteomes" id="UP000886842"/>
    </source>
</evidence>
<dbReference type="InterPro" id="IPR007253">
    <property type="entry name" value="Cell_wall-bd_2"/>
</dbReference>
<evidence type="ECO:0000259" key="13">
    <source>
        <dbReference type="Pfam" id="PF06280"/>
    </source>
</evidence>
<evidence type="ECO:0000256" key="6">
    <source>
        <dbReference type="ARBA" id="ARBA00022801"/>
    </source>
</evidence>
<dbReference type="InterPro" id="IPR022398">
    <property type="entry name" value="Peptidase_S8_His-AS"/>
</dbReference>
<feature type="active site" description="Charge relay system" evidence="8 9">
    <location>
        <position position="146"/>
    </location>
</feature>
<reference evidence="14" key="1">
    <citation type="submission" date="2020-10" db="EMBL/GenBank/DDBJ databases">
        <authorList>
            <person name="Gilroy R."/>
        </authorList>
    </citation>
    <scope>NUCLEOTIDE SEQUENCE</scope>
    <source>
        <strain evidence="14">ChiGjej1B1-24693</strain>
    </source>
</reference>
<dbReference type="Gene3D" id="3.40.50.200">
    <property type="entry name" value="Peptidase S8/S53 domain"/>
    <property type="match status" value="1"/>
</dbReference>